<protein>
    <recommendedName>
        <fullName evidence="3 10">Gluconokinase</fullName>
        <ecNumber evidence="3 10">2.7.1.12</ecNumber>
    </recommendedName>
</protein>
<dbReference type="NCBIfam" id="TIGR01313">
    <property type="entry name" value="therm_gnt_kin"/>
    <property type="match status" value="1"/>
</dbReference>
<dbReference type="EMBL" id="CP031423">
    <property type="protein sequence ID" value="AZS38172.1"/>
    <property type="molecule type" value="Genomic_DNA"/>
</dbReference>
<keyword evidence="7 10" id="KW-0067">ATP-binding</keyword>
<evidence type="ECO:0000256" key="4">
    <source>
        <dbReference type="ARBA" id="ARBA00022679"/>
    </source>
</evidence>
<dbReference type="GO" id="GO:0046316">
    <property type="term" value="F:gluconokinase activity"/>
    <property type="evidence" value="ECO:0007669"/>
    <property type="project" value="UniProtKB-EC"/>
</dbReference>
<keyword evidence="8" id="KW-0311">Gluconate utilization</keyword>
<dbReference type="InterPro" id="IPR006001">
    <property type="entry name" value="Therm_gnt_kin"/>
</dbReference>
<evidence type="ECO:0000256" key="8">
    <source>
        <dbReference type="ARBA" id="ARBA00023064"/>
    </source>
</evidence>
<dbReference type="GO" id="GO:0005737">
    <property type="term" value="C:cytoplasm"/>
    <property type="evidence" value="ECO:0007669"/>
    <property type="project" value="TreeGrafter"/>
</dbReference>
<dbReference type="AlphaFoldDB" id="A0A3S9WDQ3"/>
<evidence type="ECO:0000256" key="6">
    <source>
        <dbReference type="ARBA" id="ARBA00022777"/>
    </source>
</evidence>
<dbReference type="KEGG" id="mlv:CVS47_02823"/>
<evidence type="ECO:0000313" key="13">
    <source>
        <dbReference type="Proteomes" id="UP000276888"/>
    </source>
</evidence>
<evidence type="ECO:0000256" key="11">
    <source>
        <dbReference type="SAM" id="MobiDB-lite"/>
    </source>
</evidence>
<dbReference type="SUPFAM" id="SSF52540">
    <property type="entry name" value="P-loop containing nucleoside triphosphate hydrolases"/>
    <property type="match status" value="1"/>
</dbReference>
<reference evidence="12 13" key="1">
    <citation type="submission" date="2018-08" db="EMBL/GenBank/DDBJ databases">
        <title>Microbacterium lemovicicum sp. nov., a bacterium isolated from a natural uranium-rich soil.</title>
        <authorList>
            <person name="ORTET P."/>
        </authorList>
    </citation>
    <scope>NUCLEOTIDE SEQUENCE [LARGE SCALE GENOMIC DNA]</scope>
    <source>
        <strain evidence="12 13">Viu22</strain>
    </source>
</reference>
<keyword evidence="4 10" id="KW-0808">Transferase</keyword>
<dbReference type="RefSeq" id="WP_241240168.1">
    <property type="nucleotide sequence ID" value="NZ_CP031423.1"/>
</dbReference>
<dbReference type="Proteomes" id="UP000276888">
    <property type="component" value="Chromosome"/>
</dbReference>
<dbReference type="EC" id="2.7.1.12" evidence="3 10"/>
<comment type="pathway">
    <text evidence="1">Carbohydrate acid metabolism.</text>
</comment>
<gene>
    <name evidence="12" type="primary">gntK_2</name>
    <name evidence="12" type="ORF">CVS47_02823</name>
</gene>
<feature type="compositionally biased region" description="Basic and acidic residues" evidence="11">
    <location>
        <begin position="207"/>
        <end position="217"/>
    </location>
</feature>
<comment type="similarity">
    <text evidence="2 10">Belongs to the gluconokinase GntK/GntV family.</text>
</comment>
<dbReference type="GO" id="GO:0019521">
    <property type="term" value="P:D-gluconate metabolic process"/>
    <property type="evidence" value="ECO:0007669"/>
    <property type="project" value="UniProtKB-KW"/>
</dbReference>
<dbReference type="FunFam" id="3.40.50.300:FF:000522">
    <property type="entry name" value="Gluconokinase"/>
    <property type="match status" value="1"/>
</dbReference>
<keyword evidence="5 10" id="KW-0547">Nucleotide-binding</keyword>
<evidence type="ECO:0000256" key="9">
    <source>
        <dbReference type="ARBA" id="ARBA00048090"/>
    </source>
</evidence>
<evidence type="ECO:0000256" key="1">
    <source>
        <dbReference type="ARBA" id="ARBA00004761"/>
    </source>
</evidence>
<evidence type="ECO:0000256" key="2">
    <source>
        <dbReference type="ARBA" id="ARBA00008420"/>
    </source>
</evidence>
<comment type="catalytic activity">
    <reaction evidence="9 10">
        <text>D-gluconate + ATP = 6-phospho-D-gluconate + ADP + H(+)</text>
        <dbReference type="Rhea" id="RHEA:19433"/>
        <dbReference type="ChEBI" id="CHEBI:15378"/>
        <dbReference type="ChEBI" id="CHEBI:18391"/>
        <dbReference type="ChEBI" id="CHEBI:30616"/>
        <dbReference type="ChEBI" id="CHEBI:58759"/>
        <dbReference type="ChEBI" id="CHEBI:456216"/>
        <dbReference type="EC" id="2.7.1.12"/>
    </reaction>
</comment>
<evidence type="ECO:0000313" key="12">
    <source>
        <dbReference type="EMBL" id="AZS38172.1"/>
    </source>
</evidence>
<proteinExistence type="inferred from homology"/>
<dbReference type="Gene3D" id="3.40.50.300">
    <property type="entry name" value="P-loop containing nucleotide triphosphate hydrolases"/>
    <property type="match status" value="1"/>
</dbReference>
<organism evidence="12 13">
    <name type="scientific">Microbacterium lemovicicum</name>
    <dbReference type="NCBI Taxonomy" id="1072463"/>
    <lineage>
        <taxon>Bacteria</taxon>
        <taxon>Bacillati</taxon>
        <taxon>Actinomycetota</taxon>
        <taxon>Actinomycetes</taxon>
        <taxon>Micrococcales</taxon>
        <taxon>Microbacteriaceae</taxon>
        <taxon>Microbacterium</taxon>
    </lineage>
</organism>
<sequence length="217" mass="23052">MTGDPIDAMSHEQPLIVVMGVSAAGKSTVAAALAARLNTPWLDADDLHPVPNLEKMAAGVPLDDSDRWPWLDLVGDALGVAARRDGIVIACSALRHTYRDHLRASAHGVRFLHLHGSRELLLSRAAARHDHFMPASLLDSQISALEPLRGGEPGARFDVALPVDDVVEAALAWMAVSPVPHTDHITRNATPAPGAGRTAENRLSVADGERTSEGTES</sequence>
<evidence type="ECO:0000256" key="5">
    <source>
        <dbReference type="ARBA" id="ARBA00022741"/>
    </source>
</evidence>
<dbReference type="PANTHER" id="PTHR43442">
    <property type="entry name" value="GLUCONOKINASE-RELATED"/>
    <property type="match status" value="1"/>
</dbReference>
<feature type="region of interest" description="Disordered" evidence="11">
    <location>
        <begin position="183"/>
        <end position="217"/>
    </location>
</feature>
<keyword evidence="6 10" id="KW-0418">Kinase</keyword>
<evidence type="ECO:0000256" key="3">
    <source>
        <dbReference type="ARBA" id="ARBA00012054"/>
    </source>
</evidence>
<dbReference type="GO" id="GO:0005524">
    <property type="term" value="F:ATP binding"/>
    <property type="evidence" value="ECO:0007669"/>
    <property type="project" value="UniProtKB-KW"/>
</dbReference>
<name>A0A3S9WDQ3_9MICO</name>
<evidence type="ECO:0000256" key="10">
    <source>
        <dbReference type="RuleBase" id="RU363066"/>
    </source>
</evidence>
<accession>A0A3S9WDQ3</accession>
<dbReference type="InterPro" id="IPR027417">
    <property type="entry name" value="P-loop_NTPase"/>
</dbReference>
<dbReference type="PANTHER" id="PTHR43442:SF3">
    <property type="entry name" value="GLUCONOKINASE-RELATED"/>
    <property type="match status" value="1"/>
</dbReference>
<keyword evidence="13" id="KW-1185">Reference proteome</keyword>
<dbReference type="Pfam" id="PF13671">
    <property type="entry name" value="AAA_33"/>
    <property type="match status" value="1"/>
</dbReference>
<evidence type="ECO:0000256" key="7">
    <source>
        <dbReference type="ARBA" id="ARBA00022840"/>
    </source>
</evidence>
<dbReference type="CDD" id="cd02021">
    <property type="entry name" value="GntK"/>
    <property type="match status" value="1"/>
</dbReference>